<dbReference type="Proteomes" id="UP000053718">
    <property type="component" value="Unassembled WGS sequence"/>
</dbReference>
<dbReference type="eggNOG" id="ENOG5032QF4">
    <property type="taxonomic scope" value="Bacteria"/>
</dbReference>
<name>A0A094IPD9_9GAMM</name>
<accession>A0A094IPD9</accession>
<dbReference type="OrthoDB" id="6240912at2"/>
<feature type="chain" id="PRO_5001900226" description="MSHA biogenesis protein MshK" evidence="1">
    <location>
        <begin position="24"/>
        <end position="122"/>
    </location>
</feature>
<protein>
    <recommendedName>
        <fullName evidence="4">MSHA biogenesis protein MshK</fullName>
    </recommendedName>
</protein>
<evidence type="ECO:0008006" key="4">
    <source>
        <dbReference type="Google" id="ProtNLM"/>
    </source>
</evidence>
<organism evidence="2 3">
    <name type="scientific">Pseudidiomarina atlantica</name>
    <dbReference type="NCBI Taxonomy" id="1517416"/>
    <lineage>
        <taxon>Bacteria</taxon>
        <taxon>Pseudomonadati</taxon>
        <taxon>Pseudomonadota</taxon>
        <taxon>Gammaproteobacteria</taxon>
        <taxon>Alteromonadales</taxon>
        <taxon>Idiomarinaceae</taxon>
        <taxon>Pseudidiomarina</taxon>
    </lineage>
</organism>
<keyword evidence="3" id="KW-1185">Reference proteome</keyword>
<dbReference type="EMBL" id="JPIN01000005">
    <property type="protein sequence ID" value="KFZ28982.1"/>
    <property type="molecule type" value="Genomic_DNA"/>
</dbReference>
<gene>
    <name evidence="2" type="ORF">IDAT_04710</name>
</gene>
<reference evidence="2 3" key="1">
    <citation type="submission" date="2014-06" db="EMBL/GenBank/DDBJ databases">
        <title>Draft genome sequence of Idiomarina sp. MCCC 1A10513.</title>
        <authorList>
            <person name="Du J."/>
            <person name="Lai Q."/>
            <person name="Shao Z."/>
        </authorList>
    </citation>
    <scope>NUCLEOTIDE SEQUENCE [LARGE SCALE GENOMIC DNA]</scope>
    <source>
        <strain evidence="2 3">MCCC 1A10513</strain>
    </source>
</reference>
<evidence type="ECO:0000313" key="3">
    <source>
        <dbReference type="Proteomes" id="UP000053718"/>
    </source>
</evidence>
<evidence type="ECO:0000313" key="2">
    <source>
        <dbReference type="EMBL" id="KFZ28982.1"/>
    </source>
</evidence>
<feature type="signal peptide" evidence="1">
    <location>
        <begin position="1"/>
        <end position="23"/>
    </location>
</feature>
<proteinExistence type="predicted"/>
<dbReference type="STRING" id="1517416.IDAT_04710"/>
<keyword evidence="1" id="KW-0732">Signal</keyword>
<dbReference type="RefSeq" id="WP_034731212.1">
    <property type="nucleotide sequence ID" value="NZ_JPIN01000005.1"/>
</dbReference>
<comment type="caution">
    <text evidence="2">The sequence shown here is derived from an EMBL/GenBank/DDBJ whole genome shotgun (WGS) entry which is preliminary data.</text>
</comment>
<dbReference type="AlphaFoldDB" id="A0A094IPD9"/>
<evidence type="ECO:0000256" key="1">
    <source>
        <dbReference type="SAM" id="SignalP"/>
    </source>
</evidence>
<sequence length="122" mass="12901">MLQVSRQIGVTIALFAVATVSSAQQLKDPTAPPEYRPAAVSNAEAVTNLRLQSIQSTAQGNVATINGTRVRAGDSLPPFTILKITMDQVTVRHTTTGGEMQLVMFSERPLESESSTGSGGQN</sequence>